<reference evidence="3 4" key="1">
    <citation type="journal article" date="2014" name="Int. J. Syst. Evol. Microbiol.">
        <title>Phaeodactylibacter xiamenensis gen. nov., sp. nov., a member of the family Saprospiraceae isolated from the marine alga Phaeodactylum tricornutum.</title>
        <authorList>
            <person name="Chen Z.Jr."/>
            <person name="Lei X."/>
            <person name="Lai Q."/>
            <person name="Li Y."/>
            <person name="Zhang B."/>
            <person name="Zhang J."/>
            <person name="Zhang H."/>
            <person name="Yang L."/>
            <person name="Zheng W."/>
            <person name="Tian Y."/>
            <person name="Yu Z."/>
            <person name="Xu H.Jr."/>
            <person name="Zheng T."/>
        </authorList>
    </citation>
    <scope>NUCLEOTIDE SEQUENCE [LARGE SCALE GENOMIC DNA]</scope>
    <source>
        <strain evidence="3 4">KD52</strain>
    </source>
</reference>
<dbReference type="Proteomes" id="UP000029736">
    <property type="component" value="Unassembled WGS sequence"/>
</dbReference>
<evidence type="ECO:0000313" key="4">
    <source>
        <dbReference type="Proteomes" id="UP000029736"/>
    </source>
</evidence>
<keyword evidence="4" id="KW-1185">Reference proteome</keyword>
<dbReference type="PANTHER" id="PTHR46401:SF2">
    <property type="entry name" value="GLYCOSYLTRANSFERASE WBBK-RELATED"/>
    <property type="match status" value="1"/>
</dbReference>
<dbReference type="Pfam" id="PF00534">
    <property type="entry name" value="Glycos_transf_1"/>
    <property type="match status" value="1"/>
</dbReference>
<organism evidence="3 4">
    <name type="scientific">Phaeodactylibacter xiamenensis</name>
    <dbReference type="NCBI Taxonomy" id="1524460"/>
    <lineage>
        <taxon>Bacteria</taxon>
        <taxon>Pseudomonadati</taxon>
        <taxon>Bacteroidota</taxon>
        <taxon>Saprospiria</taxon>
        <taxon>Saprospirales</taxon>
        <taxon>Haliscomenobacteraceae</taxon>
        <taxon>Phaeodactylibacter</taxon>
    </lineage>
</organism>
<dbReference type="RefSeq" id="WP_044224444.1">
    <property type="nucleotide sequence ID" value="NZ_JBKAGJ010000039.1"/>
</dbReference>
<sequence length="383" mass="42970">MANPLGKALLLTDWFAPGYRAGGPISSTVNLVKGLSPTMPMLVVTGDRDLGDTQPYEGIRANHWVAYEGTATQVQYLSPADRRKRIRTILRQHPTLPLYLNSMFSPDFTLWPLWLHLRGAHRGKVVLAPRGMLRSSALAFKPIKKKLLLSLLHTIGLQRRICFHATDATEAKDIRSVFGPAAKVVQLSNFPVQPEARKPVKAAPAPAWKLLFVGRIHPIKGLLHALQVLQYISHPVELTIIGPMEDPSYWKDCEAAIQKLPANISVSYAGEQPPPKVKDALLAHHFFILPTHGENFGHAIFEALATGTPVLISDQTPWRWLKKHKAGWDLPLSEPEAWKTALHHALTMTAHEYEQWSRSAHRFAKEYFAKQDLVSSYKKLFSK</sequence>
<name>A0A098S5V4_9BACT</name>
<dbReference type="Gene3D" id="3.40.50.2000">
    <property type="entry name" value="Glycogen Phosphorylase B"/>
    <property type="match status" value="1"/>
</dbReference>
<dbReference type="GO" id="GO:0016757">
    <property type="term" value="F:glycosyltransferase activity"/>
    <property type="evidence" value="ECO:0007669"/>
    <property type="project" value="InterPro"/>
</dbReference>
<dbReference type="OrthoDB" id="9790710at2"/>
<gene>
    <name evidence="3" type="ORF">IX84_20135</name>
</gene>
<dbReference type="AlphaFoldDB" id="A0A098S5V4"/>
<dbReference type="PANTHER" id="PTHR46401">
    <property type="entry name" value="GLYCOSYLTRANSFERASE WBBK-RELATED"/>
    <property type="match status" value="1"/>
</dbReference>
<comment type="caution">
    <text evidence="3">The sequence shown here is derived from an EMBL/GenBank/DDBJ whole genome shotgun (WGS) entry which is preliminary data.</text>
</comment>
<keyword evidence="1" id="KW-0808">Transferase</keyword>
<dbReference type="InterPro" id="IPR001296">
    <property type="entry name" value="Glyco_trans_1"/>
</dbReference>
<evidence type="ECO:0000256" key="1">
    <source>
        <dbReference type="ARBA" id="ARBA00022679"/>
    </source>
</evidence>
<protein>
    <recommendedName>
        <fullName evidence="2">Glycosyl transferase family 1 domain-containing protein</fullName>
    </recommendedName>
</protein>
<dbReference type="STRING" id="1524460.IX84_20135"/>
<evidence type="ECO:0000313" key="3">
    <source>
        <dbReference type="EMBL" id="KGE86607.1"/>
    </source>
</evidence>
<proteinExistence type="predicted"/>
<dbReference type="SUPFAM" id="SSF53756">
    <property type="entry name" value="UDP-Glycosyltransferase/glycogen phosphorylase"/>
    <property type="match status" value="1"/>
</dbReference>
<dbReference type="EMBL" id="JPOS01000076">
    <property type="protein sequence ID" value="KGE86607.1"/>
    <property type="molecule type" value="Genomic_DNA"/>
</dbReference>
<accession>A0A098S5V4</accession>
<evidence type="ECO:0000259" key="2">
    <source>
        <dbReference type="Pfam" id="PF00534"/>
    </source>
</evidence>
<dbReference type="GO" id="GO:0009103">
    <property type="term" value="P:lipopolysaccharide biosynthetic process"/>
    <property type="evidence" value="ECO:0007669"/>
    <property type="project" value="TreeGrafter"/>
</dbReference>
<feature type="domain" description="Glycosyl transferase family 1" evidence="2">
    <location>
        <begin position="201"/>
        <end position="360"/>
    </location>
</feature>